<dbReference type="InterPro" id="IPR012292">
    <property type="entry name" value="Globin/Proto"/>
</dbReference>
<evidence type="ECO:0008006" key="3">
    <source>
        <dbReference type="Google" id="ProtNLM"/>
    </source>
</evidence>
<reference evidence="2" key="1">
    <citation type="submission" date="2016-10" db="EMBL/GenBank/DDBJ databases">
        <authorList>
            <person name="Varghese N."/>
        </authorList>
    </citation>
    <scope>NUCLEOTIDE SEQUENCE [LARGE SCALE GENOMIC DNA]</scope>
    <source>
        <strain evidence="2">HL 19</strain>
    </source>
</reference>
<dbReference type="CDD" id="cd01040">
    <property type="entry name" value="Mb-like"/>
    <property type="match status" value="1"/>
</dbReference>
<dbReference type="Proteomes" id="UP000183104">
    <property type="component" value="Unassembled WGS sequence"/>
</dbReference>
<dbReference type="RefSeq" id="WP_054964874.1">
    <property type="nucleotide sequence ID" value="NZ_FMUN01000004.1"/>
</dbReference>
<evidence type="ECO:0000313" key="1">
    <source>
        <dbReference type="EMBL" id="SCY22512.1"/>
    </source>
</evidence>
<dbReference type="SUPFAM" id="SSF46458">
    <property type="entry name" value="Globin-like"/>
    <property type="match status" value="1"/>
</dbReference>
<dbReference type="GO" id="GO:0019825">
    <property type="term" value="F:oxygen binding"/>
    <property type="evidence" value="ECO:0007669"/>
    <property type="project" value="InterPro"/>
</dbReference>
<dbReference type="AlphaFoldDB" id="A0A0P9CEH2"/>
<protein>
    <recommendedName>
        <fullName evidence="3">Hemoglobin-like flavoprotein</fullName>
    </recommendedName>
</protein>
<sequence>MPTNPVDRVKKSLGRSLHQGDVFDTFYRILLDSDPRIRDQFTDTDWEEQKRLLRQGVNNVIGFYEGSATGRSALNRIRETHCRGRMDISPELYDYWVESMIEAVRRLDPDFDPTLEQSWRDVLRHGTEFVKAGYEQ</sequence>
<accession>A0A0P9CEH2</accession>
<evidence type="ECO:0000313" key="2">
    <source>
        <dbReference type="Proteomes" id="UP000183104"/>
    </source>
</evidence>
<dbReference type="InterPro" id="IPR009050">
    <property type="entry name" value="Globin-like_sf"/>
</dbReference>
<dbReference type="OrthoDB" id="980856at2"/>
<proteinExistence type="predicted"/>
<dbReference type="EMBL" id="FMUN01000004">
    <property type="protein sequence ID" value="SCY22512.1"/>
    <property type="molecule type" value="Genomic_DNA"/>
</dbReference>
<dbReference type="Gene3D" id="1.10.490.10">
    <property type="entry name" value="Globins"/>
    <property type="match status" value="1"/>
</dbReference>
<keyword evidence="2" id="KW-1185">Reference proteome</keyword>
<dbReference type="GO" id="GO:0020037">
    <property type="term" value="F:heme binding"/>
    <property type="evidence" value="ECO:0007669"/>
    <property type="project" value="InterPro"/>
</dbReference>
<organism evidence="1 2">
    <name type="scientific">Thiohalorhabdus denitrificans</name>
    <dbReference type="NCBI Taxonomy" id="381306"/>
    <lineage>
        <taxon>Bacteria</taxon>
        <taxon>Pseudomonadati</taxon>
        <taxon>Pseudomonadota</taxon>
        <taxon>Gammaproteobacteria</taxon>
        <taxon>Thiohalorhabdales</taxon>
        <taxon>Thiohalorhabdaceae</taxon>
        <taxon>Thiohalorhabdus</taxon>
    </lineage>
</organism>
<gene>
    <name evidence="1" type="ORF">SAMN05661077_1506</name>
</gene>
<dbReference type="InterPro" id="IPR044399">
    <property type="entry name" value="Mb-like_M"/>
</dbReference>
<name>A0A0P9CEH2_9GAMM</name>
<dbReference type="STRING" id="381306.AN478_01575"/>